<sequence>MSVRKSSRKKRLRHYVTLWLGLMVCVGVFAGFNEGQAEASIPYSQFKSISEKGPLIAGLSSKESWVPQGLALIQDKHWIITTHYWNSKNRTKASGIVITDSTTGKRVKTIYLHESLFRPHVGNVGGVTVSKTHLWIASGSKIYKIPLQLLSDKKDFSVIVMNGYKLNHKASYTAYQDGVLWIGEYMDGKDSGKVTCVGGPNGKVYGYKLDENDDFASSIPKPMTSWSTPDRIQGLAVTKDQMIFTQSCGRDVSSKLLFYTPGSTGKKTGSLTLPPMAEGISFWGTQLYTIFESGTHKYAGGIYPLKNIYILDTKKIRM</sequence>
<proteinExistence type="predicted"/>
<feature type="transmembrane region" description="Helical" evidence="1">
    <location>
        <begin position="12"/>
        <end position="32"/>
    </location>
</feature>
<evidence type="ECO:0000313" key="2">
    <source>
        <dbReference type="EMBL" id="MBP2001492.1"/>
    </source>
</evidence>
<dbReference type="InterPro" id="IPR011044">
    <property type="entry name" value="Quino_amine_DH_bsu"/>
</dbReference>
<evidence type="ECO:0000313" key="3">
    <source>
        <dbReference type="Proteomes" id="UP001519288"/>
    </source>
</evidence>
<evidence type="ECO:0000256" key="1">
    <source>
        <dbReference type="SAM" id="Phobius"/>
    </source>
</evidence>
<accession>A0ABS4JIF1</accession>
<keyword evidence="1" id="KW-1133">Transmembrane helix</keyword>
<dbReference type="EMBL" id="JAGGLD010000004">
    <property type="protein sequence ID" value="MBP2001492.1"/>
    <property type="molecule type" value="Genomic_DNA"/>
</dbReference>
<protein>
    <submittedName>
        <fullName evidence="2">Uncharacterized protein</fullName>
    </submittedName>
</protein>
<keyword evidence="3" id="KW-1185">Reference proteome</keyword>
<comment type="caution">
    <text evidence="2">The sequence shown here is derived from an EMBL/GenBank/DDBJ whole genome shotgun (WGS) entry which is preliminary data.</text>
</comment>
<dbReference type="SUPFAM" id="SSF50969">
    <property type="entry name" value="YVTN repeat-like/Quinoprotein amine dehydrogenase"/>
    <property type="match status" value="1"/>
</dbReference>
<organism evidence="2 3">
    <name type="scientific">Paenibacillus shirakamiensis</name>
    <dbReference type="NCBI Taxonomy" id="1265935"/>
    <lineage>
        <taxon>Bacteria</taxon>
        <taxon>Bacillati</taxon>
        <taxon>Bacillota</taxon>
        <taxon>Bacilli</taxon>
        <taxon>Bacillales</taxon>
        <taxon>Paenibacillaceae</taxon>
        <taxon>Paenibacillus</taxon>
    </lineage>
</organism>
<keyword evidence="1" id="KW-0812">Transmembrane</keyword>
<gene>
    <name evidence="2" type="ORF">J2Z69_002537</name>
</gene>
<keyword evidence="1" id="KW-0472">Membrane</keyword>
<name>A0ABS4JIF1_9BACL</name>
<dbReference type="Proteomes" id="UP001519288">
    <property type="component" value="Unassembled WGS sequence"/>
</dbReference>
<reference evidence="2 3" key="1">
    <citation type="submission" date="2021-03" db="EMBL/GenBank/DDBJ databases">
        <title>Genomic Encyclopedia of Type Strains, Phase IV (KMG-IV): sequencing the most valuable type-strain genomes for metagenomic binning, comparative biology and taxonomic classification.</title>
        <authorList>
            <person name="Goeker M."/>
        </authorList>
    </citation>
    <scope>NUCLEOTIDE SEQUENCE [LARGE SCALE GENOMIC DNA]</scope>
    <source>
        <strain evidence="2 3">DSM 26806</strain>
    </source>
</reference>